<evidence type="ECO:0000256" key="11">
    <source>
        <dbReference type="SAM" id="MobiDB-lite"/>
    </source>
</evidence>
<evidence type="ECO:0000256" key="1">
    <source>
        <dbReference type="ARBA" id="ARBA00001936"/>
    </source>
</evidence>
<evidence type="ECO:0000256" key="8">
    <source>
        <dbReference type="ARBA" id="ARBA00022884"/>
    </source>
</evidence>
<feature type="region of interest" description="Disordered" evidence="11">
    <location>
        <begin position="86"/>
        <end position="128"/>
    </location>
</feature>
<keyword evidence="9" id="KW-0464">Manganese</keyword>
<dbReference type="Pfam" id="PF09412">
    <property type="entry name" value="XendoU"/>
    <property type="match status" value="1"/>
</dbReference>
<evidence type="ECO:0000256" key="12">
    <source>
        <dbReference type="SAM" id="SignalP"/>
    </source>
</evidence>
<dbReference type="GO" id="GO:0016787">
    <property type="term" value="F:hydrolase activity"/>
    <property type="evidence" value="ECO:0007669"/>
    <property type="project" value="UniProtKB-KW"/>
</dbReference>
<keyword evidence="8" id="KW-0694">RNA-binding</keyword>
<evidence type="ECO:0000256" key="5">
    <source>
        <dbReference type="ARBA" id="ARBA00022723"/>
    </source>
</evidence>
<keyword evidence="12" id="KW-0732">Signal</keyword>
<dbReference type="InterPro" id="IPR037227">
    <property type="entry name" value="EndoU-like"/>
</dbReference>
<evidence type="ECO:0000256" key="10">
    <source>
        <dbReference type="ARBA" id="ARBA00023239"/>
    </source>
</evidence>
<dbReference type="SUPFAM" id="SSF142877">
    <property type="entry name" value="EndoU-like"/>
    <property type="match status" value="1"/>
</dbReference>
<feature type="domain" description="EndoU" evidence="13">
    <location>
        <begin position="130"/>
        <end position="413"/>
    </location>
</feature>
<keyword evidence="7" id="KW-0378">Hydrolase</keyword>
<protein>
    <recommendedName>
        <fullName evidence="13">EndoU domain-containing protein</fullName>
    </recommendedName>
</protein>
<feature type="chain" id="PRO_5030160535" description="EndoU domain-containing protein" evidence="12">
    <location>
        <begin position="29"/>
        <end position="413"/>
    </location>
</feature>
<evidence type="ECO:0000313" key="14">
    <source>
        <dbReference type="EMBL" id="CAD9609750.1"/>
    </source>
</evidence>
<dbReference type="InterPro" id="IPR039787">
    <property type="entry name" value="ENDOU"/>
</dbReference>
<accession>A0A6U6PVZ6</accession>
<evidence type="ECO:0000256" key="3">
    <source>
        <dbReference type="ARBA" id="ARBA00011245"/>
    </source>
</evidence>
<dbReference type="GO" id="GO:0003723">
    <property type="term" value="F:RNA binding"/>
    <property type="evidence" value="ECO:0007669"/>
    <property type="project" value="UniProtKB-KW"/>
</dbReference>
<gene>
    <name evidence="14" type="ORF">BRAN1462_LOCUS40815</name>
</gene>
<dbReference type="AlphaFoldDB" id="A0A6U6PVZ6"/>
<sequence length="413" mass="44832">MPARCLAGPACAVALLALQAYLTGSAMADMGAPLSVVLVEADGGELRGCAGVGAARGALPQAGHFDRDCGDGGVSLLQLRAGMLQSEPPLERPGGRGPTVALLQGGRRRRASKQGSAAAGGGGPSPTSAELKTLAAVVGRLWQIDAPYRLQPGAGYRLDHQAKAAPVNSNRDASPKKLFAYVNEAEVSKTPCAASFIALLDNYNRDASQAELASTKKQQEEHVFTQCVMRTPHMRYVYNVLVAWRTIKPDFAAFSKQVADMWFTEFSMKSRGPRVSSGFEHVFVGEEKMDRKKRQPVISGMHNWIQFWREERARRMDYLGYVGRLDKDDDRLVSVRFAWDDDDPEQEKKSVSTFLVGTSAAFELAMLTCAFLGFGGEAKVPGIYFGDVGTVQLTAYAWKTPRGQVVRTAYLDG</sequence>
<name>A0A6U6PVZ6_9DINO</name>
<evidence type="ECO:0000256" key="9">
    <source>
        <dbReference type="ARBA" id="ARBA00023211"/>
    </source>
</evidence>
<evidence type="ECO:0000256" key="2">
    <source>
        <dbReference type="ARBA" id="ARBA00010168"/>
    </source>
</evidence>
<dbReference type="CDD" id="cd21159">
    <property type="entry name" value="XendoU"/>
    <property type="match status" value="1"/>
</dbReference>
<dbReference type="PANTHER" id="PTHR12439:SF11">
    <property type="entry name" value="URIDYLATE-SPECIFIC ENDORIBONUCLEASE"/>
    <property type="match status" value="1"/>
</dbReference>
<feature type="signal peptide" evidence="12">
    <location>
        <begin position="1"/>
        <end position="28"/>
    </location>
</feature>
<comment type="cofactor">
    <cofactor evidence="1">
        <name>Mn(2+)</name>
        <dbReference type="ChEBI" id="CHEBI:29035"/>
    </cofactor>
</comment>
<keyword evidence="6" id="KW-0255">Endonuclease</keyword>
<dbReference type="PANTHER" id="PTHR12439">
    <property type="entry name" value="PLACENTAL PROTEIN 11-RELATED"/>
    <property type="match status" value="1"/>
</dbReference>
<dbReference type="InterPro" id="IPR018998">
    <property type="entry name" value="EndoU_C"/>
</dbReference>
<keyword evidence="5" id="KW-0479">Metal-binding</keyword>
<dbReference type="GO" id="GO:0046872">
    <property type="term" value="F:metal ion binding"/>
    <property type="evidence" value="ECO:0007669"/>
    <property type="project" value="UniProtKB-KW"/>
</dbReference>
<comment type="similarity">
    <text evidence="2">Belongs to the ENDOU family.</text>
</comment>
<organism evidence="14">
    <name type="scientific">Zooxanthella nutricula</name>
    <dbReference type="NCBI Taxonomy" id="1333877"/>
    <lineage>
        <taxon>Eukaryota</taxon>
        <taxon>Sar</taxon>
        <taxon>Alveolata</taxon>
        <taxon>Dinophyceae</taxon>
        <taxon>Peridiniales</taxon>
        <taxon>Peridiniales incertae sedis</taxon>
        <taxon>Zooxanthella</taxon>
    </lineage>
</organism>
<keyword evidence="4" id="KW-0540">Nuclease</keyword>
<dbReference type="PROSITE" id="PS51959">
    <property type="entry name" value="ENDOU"/>
    <property type="match status" value="1"/>
</dbReference>
<evidence type="ECO:0000256" key="6">
    <source>
        <dbReference type="ARBA" id="ARBA00022759"/>
    </source>
</evidence>
<dbReference type="GO" id="GO:0016829">
    <property type="term" value="F:lyase activity"/>
    <property type="evidence" value="ECO:0007669"/>
    <property type="project" value="UniProtKB-KW"/>
</dbReference>
<proteinExistence type="inferred from homology"/>
<keyword evidence="10" id="KW-0456">Lyase</keyword>
<evidence type="ECO:0000256" key="4">
    <source>
        <dbReference type="ARBA" id="ARBA00022722"/>
    </source>
</evidence>
<dbReference type="EMBL" id="HBGW01063996">
    <property type="protein sequence ID" value="CAD9609750.1"/>
    <property type="molecule type" value="Transcribed_RNA"/>
</dbReference>
<reference evidence="14" key="1">
    <citation type="submission" date="2021-01" db="EMBL/GenBank/DDBJ databases">
        <authorList>
            <person name="Corre E."/>
            <person name="Pelletier E."/>
            <person name="Niang G."/>
            <person name="Scheremetjew M."/>
            <person name="Finn R."/>
            <person name="Kale V."/>
            <person name="Holt S."/>
            <person name="Cochrane G."/>
            <person name="Meng A."/>
            <person name="Brown T."/>
            <person name="Cohen L."/>
        </authorList>
    </citation>
    <scope>NUCLEOTIDE SEQUENCE</scope>
    <source>
        <strain evidence="14">RCC3387</strain>
    </source>
</reference>
<comment type="subunit">
    <text evidence="3">Monomer.</text>
</comment>
<evidence type="ECO:0000256" key="7">
    <source>
        <dbReference type="ARBA" id="ARBA00022801"/>
    </source>
</evidence>
<evidence type="ECO:0000259" key="13">
    <source>
        <dbReference type="PROSITE" id="PS51959"/>
    </source>
</evidence>
<dbReference type="GO" id="GO:0004521">
    <property type="term" value="F:RNA endonuclease activity"/>
    <property type="evidence" value="ECO:0007669"/>
    <property type="project" value="InterPro"/>
</dbReference>